<organism evidence="1 2">
    <name type="scientific">Brevibacillus aydinogluensis</name>
    <dbReference type="NCBI Taxonomy" id="927786"/>
    <lineage>
        <taxon>Bacteria</taxon>
        <taxon>Bacillati</taxon>
        <taxon>Bacillota</taxon>
        <taxon>Bacilli</taxon>
        <taxon>Bacillales</taxon>
        <taxon>Paenibacillaceae</taxon>
        <taxon>Brevibacillus</taxon>
    </lineage>
</organism>
<keyword evidence="2" id="KW-1185">Reference proteome</keyword>
<evidence type="ECO:0000313" key="1">
    <source>
        <dbReference type="EMBL" id="CAJ1002707.1"/>
    </source>
</evidence>
<dbReference type="Proteomes" id="UP001189619">
    <property type="component" value="Chromosome"/>
</dbReference>
<dbReference type="EMBL" id="OY569118">
    <property type="protein sequence ID" value="CAJ1002707.1"/>
    <property type="molecule type" value="Genomic_DNA"/>
</dbReference>
<name>A0AA48M8P9_9BACL</name>
<evidence type="ECO:0000313" key="2">
    <source>
        <dbReference type="Proteomes" id="UP001189619"/>
    </source>
</evidence>
<gene>
    <name evidence="1" type="ORF">BSPP4475_10295</name>
</gene>
<reference evidence="1" key="1">
    <citation type="submission" date="2023-07" db="EMBL/GenBank/DDBJ databases">
        <authorList>
            <person name="Ivanov I."/>
            <person name="Teneva D."/>
            <person name="Stoikov I."/>
        </authorList>
    </citation>
    <scope>NUCLEOTIDE SEQUENCE</scope>
    <source>
        <strain evidence="1">4475</strain>
    </source>
</reference>
<dbReference type="AlphaFoldDB" id="A0AA48M8P9"/>
<dbReference type="KEGG" id="bayd:BSPP4475_10295"/>
<protein>
    <submittedName>
        <fullName evidence="1">Peptidase</fullName>
    </submittedName>
</protein>
<accession>A0AA48M8P9</accession>
<sequence length="460" mass="52453">MEKVYGNRRTGVILLVVLLLVLFAVKRWDQPVDQKVIKVDRWEEVKQYQYTKTPGLKRAEELDLVRTFDMKIPVPGTGRTLSIDEIWYNSNHVFFFTSIDVPSGFLGALPNEREVPIVSFVMGLPGDQQDGPGHPLFTLNWEPNEGVIYDGRFYNRATTNPLYKDGMTDILSKVDEIVLRDVSVSIGGQTIPLPDITLPIRFDVRQEVTVSVPLKQELHAMDRTITLESLELGTTVNRLYFRFRSPEPHEQLSHVSFTLHSEAGEVRDSNLSRIETGPNGQHYVEFEPFDKRPAKLELILHSLWLAGDDQIHFSIDSESYDRHLNNETDSYREKVAKHLATIKNTDVYLDELYYDDRGISFSIRYEHQEAEKLPRMHLIVGKPNDAEVGTNRKLPLTVTATNERGEPGEYGQSGSGENTYHMFLGAAFVQASKRIDVTVDRLLYEIAGEWKTACEVPKGE</sequence>
<proteinExistence type="predicted"/>